<dbReference type="eggNOG" id="COG1961">
    <property type="taxonomic scope" value="Bacteria"/>
</dbReference>
<evidence type="ECO:0000313" key="5">
    <source>
        <dbReference type="Proteomes" id="UP000000377"/>
    </source>
</evidence>
<proteinExistence type="predicted"/>
<evidence type="ECO:0000259" key="3">
    <source>
        <dbReference type="PROSITE" id="PS51736"/>
    </source>
</evidence>
<dbReference type="CDD" id="cd00338">
    <property type="entry name" value="Ser_Recombinase"/>
    <property type="match status" value="1"/>
</dbReference>
<dbReference type="PATRIC" id="fig|749414.3.peg.6019"/>
<organism evidence="4 5">
    <name type="scientific">Streptomyces bingchenggensis (strain BCW-1)</name>
    <dbReference type="NCBI Taxonomy" id="749414"/>
    <lineage>
        <taxon>Bacteria</taxon>
        <taxon>Bacillati</taxon>
        <taxon>Actinomycetota</taxon>
        <taxon>Actinomycetes</taxon>
        <taxon>Kitasatosporales</taxon>
        <taxon>Streptomycetaceae</taxon>
        <taxon>Streptomyces</taxon>
    </lineage>
</organism>
<dbReference type="InterPro" id="IPR050639">
    <property type="entry name" value="SSR_resolvase"/>
</dbReference>
<dbReference type="AlphaFoldDB" id="D7CG52"/>
<accession>D7CG52</accession>
<dbReference type="SMART" id="SM00857">
    <property type="entry name" value="Resolvase"/>
    <property type="match status" value="1"/>
</dbReference>
<sequence length="548" mass="61611">MTILRAVPSQVLRLILYIRVSTAREDMISPELQEHTGRKYAADIGAVIVDVVYDLDLSGADFAKRKIGSIIARVSNDEADGVLVYRWDRFGRNIELSLTNLRMLEGMGGVAKSATEQFDTSTAAGRFARTNMLGVAEFQRDLIGENWMSTHARRIRRGLPHHGAPRFGYWYCDTCPMPEPRSPRGVRRERQRRQTCEKCKAGIQIPRPVYGDALAYAWEEYAEGKPLHRAAHELKLEGLRTYSGKIITDKTLLAAMDTGFGAGYVRVTPGARSWADELPESAVESTGIHKLDRFIWIPGAHEQVIKSEDTWNAYLERRRAGKRIASHKTRAKYPASGLVFCIDCGDKSGVPMRAGASRGAGGGLYLTWRCGKIDTGECNHSNASREAVDAVILEWLQKRAKDDGTAQAVAQEAVKANAAPVGQQDGPDHWQAEISRLKTLKKNLIRMRAADEIDQAEFIEQRDELAEEIATADAKLKRAKKRKTPSVPKREVFQGLMKEWPHMDDDTKRAALKKVIWRINASRGEFHDHDRYTIIPLWERPEPEEVGR</sequence>
<dbReference type="Pfam" id="PF00239">
    <property type="entry name" value="Resolvase"/>
    <property type="match status" value="1"/>
</dbReference>
<protein>
    <submittedName>
        <fullName evidence="4">Recombinase</fullName>
    </submittedName>
</protein>
<evidence type="ECO:0000313" key="4">
    <source>
        <dbReference type="EMBL" id="ADI08956.1"/>
    </source>
</evidence>
<keyword evidence="1" id="KW-0238">DNA-binding</keyword>
<dbReference type="KEGG" id="sbh:SBI_05836"/>
<feature type="domain" description="Resolvase/invertase-type recombinase catalytic" evidence="3">
    <location>
        <begin position="13"/>
        <end position="158"/>
    </location>
</feature>
<keyword evidence="5" id="KW-1185">Reference proteome</keyword>
<gene>
    <name evidence="4" type="ordered locus">SBI_05836</name>
</gene>
<dbReference type="InterPro" id="IPR036162">
    <property type="entry name" value="Resolvase-like_N_sf"/>
</dbReference>
<dbReference type="PANTHER" id="PTHR30461:SF2">
    <property type="entry name" value="SERINE RECOMBINASE PINE-RELATED"/>
    <property type="match status" value="1"/>
</dbReference>
<dbReference type="PANTHER" id="PTHR30461">
    <property type="entry name" value="DNA-INVERTASE FROM LAMBDOID PROPHAGE"/>
    <property type="match status" value="1"/>
</dbReference>
<dbReference type="SUPFAM" id="SSF53041">
    <property type="entry name" value="Resolvase-like"/>
    <property type="match status" value="1"/>
</dbReference>
<dbReference type="PROSITE" id="PS51736">
    <property type="entry name" value="RECOMBINASES_3"/>
    <property type="match status" value="1"/>
</dbReference>
<dbReference type="EMBL" id="CP002047">
    <property type="protein sequence ID" value="ADI08956.1"/>
    <property type="molecule type" value="Genomic_DNA"/>
</dbReference>
<dbReference type="GO" id="GO:0003677">
    <property type="term" value="F:DNA binding"/>
    <property type="evidence" value="ECO:0007669"/>
    <property type="project" value="UniProtKB-KW"/>
</dbReference>
<keyword evidence="2" id="KW-0233">DNA recombination</keyword>
<name>D7CG52_STRBB</name>
<dbReference type="Proteomes" id="UP000000377">
    <property type="component" value="Chromosome"/>
</dbReference>
<dbReference type="InterPro" id="IPR006119">
    <property type="entry name" value="Resolv_N"/>
</dbReference>
<dbReference type="HOGENOM" id="CLU_495128_0_0_11"/>
<reference evidence="4 5" key="1">
    <citation type="journal article" date="2010" name="J. Bacteriol.">
        <title>Genome sequence of the milbemycin-producing bacterium Streptomyces bingchenggensis.</title>
        <authorList>
            <person name="Wang X.J."/>
            <person name="Yan Y.J."/>
            <person name="Zhang B."/>
            <person name="An J."/>
            <person name="Wang J.J."/>
            <person name="Tian J."/>
            <person name="Jiang L."/>
            <person name="Chen Y.H."/>
            <person name="Huang S.X."/>
            <person name="Yin M."/>
            <person name="Zhang J."/>
            <person name="Gao A.L."/>
            <person name="Liu C.X."/>
            <person name="Zhu Z.X."/>
            <person name="Xiang W.S."/>
        </authorList>
    </citation>
    <scope>NUCLEOTIDE SEQUENCE [LARGE SCALE GENOMIC DNA]</scope>
    <source>
        <strain evidence="4 5">BCW-1</strain>
    </source>
</reference>
<dbReference type="Gene3D" id="3.40.50.1390">
    <property type="entry name" value="Resolvase, N-terminal catalytic domain"/>
    <property type="match status" value="1"/>
</dbReference>
<evidence type="ECO:0000256" key="2">
    <source>
        <dbReference type="ARBA" id="ARBA00023172"/>
    </source>
</evidence>
<evidence type="ECO:0000256" key="1">
    <source>
        <dbReference type="ARBA" id="ARBA00023125"/>
    </source>
</evidence>
<dbReference type="RefSeq" id="WP_014178418.1">
    <property type="nucleotide sequence ID" value="NC_016582.1"/>
</dbReference>
<dbReference type="STRING" id="749414.SBI_05836"/>
<dbReference type="GO" id="GO:0000150">
    <property type="term" value="F:DNA strand exchange activity"/>
    <property type="evidence" value="ECO:0007669"/>
    <property type="project" value="InterPro"/>
</dbReference>